<keyword evidence="1" id="KW-0175">Coiled coil</keyword>
<dbReference type="EMBL" id="CAFBOR010000116">
    <property type="protein sequence ID" value="CAB4990038.1"/>
    <property type="molecule type" value="Genomic_DNA"/>
</dbReference>
<gene>
    <name evidence="3" type="ORF">UFOPK3974_00883</name>
</gene>
<dbReference type="InterPro" id="IPR056003">
    <property type="entry name" value="CT398_CC_hairpin"/>
</dbReference>
<name>A0A6J7NC47_9ZZZZ</name>
<evidence type="ECO:0000259" key="2">
    <source>
        <dbReference type="Pfam" id="PF24481"/>
    </source>
</evidence>
<dbReference type="Pfam" id="PF24481">
    <property type="entry name" value="CT398_CC"/>
    <property type="match status" value="1"/>
</dbReference>
<evidence type="ECO:0000313" key="3">
    <source>
        <dbReference type="EMBL" id="CAB4990038.1"/>
    </source>
</evidence>
<feature type="domain" description="CT398-like coiled coil hairpin" evidence="2">
    <location>
        <begin position="84"/>
        <end position="262"/>
    </location>
</feature>
<sequence>MGLASISTPQGRQGLADRVVQKALVEALVPLLLRPRAQLRALCHRQPPQFLHLYEVSSEWRQSIINGHAGRIVLVTDLDHLVVVQEHDLSLDRLRRQRATLPARSDLANAESAIAAITPGLNELTAQRDVVARDAHRLDDEVASVREKSVAADKSLYSGKVTAIKELQALQTEIDQLAARQGVLEDRELELMQTLETLEAEVATLEAQIQVQSDAAARARVEIASGEADLDAQIAVVVEARSSEAYGLPDALLATYELVRGRANGVGVARLVGNTCQGCRLSIPANEIDRIKRGIPGESCCDNCGAILVP</sequence>
<protein>
    <submittedName>
        <fullName evidence="3">Unannotated protein</fullName>
    </submittedName>
</protein>
<organism evidence="3">
    <name type="scientific">freshwater metagenome</name>
    <dbReference type="NCBI Taxonomy" id="449393"/>
    <lineage>
        <taxon>unclassified sequences</taxon>
        <taxon>metagenomes</taxon>
        <taxon>ecological metagenomes</taxon>
    </lineage>
</organism>
<dbReference type="AlphaFoldDB" id="A0A6J7NC47"/>
<proteinExistence type="predicted"/>
<feature type="coiled-coil region" evidence="1">
    <location>
        <begin position="121"/>
        <end position="215"/>
    </location>
</feature>
<dbReference type="Gene3D" id="1.10.287.1490">
    <property type="match status" value="1"/>
</dbReference>
<evidence type="ECO:0000256" key="1">
    <source>
        <dbReference type="SAM" id="Coils"/>
    </source>
</evidence>
<reference evidence="3" key="1">
    <citation type="submission" date="2020-05" db="EMBL/GenBank/DDBJ databases">
        <authorList>
            <person name="Chiriac C."/>
            <person name="Salcher M."/>
            <person name="Ghai R."/>
            <person name="Kavagutti S V."/>
        </authorList>
    </citation>
    <scope>NUCLEOTIDE SEQUENCE</scope>
</reference>
<accession>A0A6J7NC47</accession>